<dbReference type="RefSeq" id="WP_346820180.1">
    <property type="nucleotide sequence ID" value="NZ_JBDKWZ010000002.1"/>
</dbReference>
<reference evidence="1 2" key="1">
    <citation type="submission" date="2024-04" db="EMBL/GenBank/DDBJ databases">
        <title>Novel genus in family Flammeovirgaceae.</title>
        <authorList>
            <person name="Nguyen T.H."/>
            <person name="Vuong T.Q."/>
            <person name="Le H."/>
            <person name="Kim S.-G."/>
        </authorList>
    </citation>
    <scope>NUCLEOTIDE SEQUENCE [LARGE SCALE GENOMIC DNA]</scope>
    <source>
        <strain evidence="1 2">JCM 23209</strain>
    </source>
</reference>
<dbReference type="AlphaFoldDB" id="A0AAW9RUS6"/>
<protein>
    <submittedName>
        <fullName evidence="1">Uncharacterized protein</fullName>
    </submittedName>
</protein>
<keyword evidence="2" id="KW-1185">Reference proteome</keyword>
<evidence type="ECO:0000313" key="1">
    <source>
        <dbReference type="EMBL" id="MEN7547397.1"/>
    </source>
</evidence>
<gene>
    <name evidence="1" type="ORF">AAG747_05740</name>
</gene>
<proteinExistence type="predicted"/>
<accession>A0AAW9RUS6</accession>
<name>A0AAW9RUS6_9BACT</name>
<dbReference type="EMBL" id="JBDKWZ010000002">
    <property type="protein sequence ID" value="MEN7547397.1"/>
    <property type="molecule type" value="Genomic_DNA"/>
</dbReference>
<sequence>MKQLPETNLVYELMYLAFIDIREEAVRTNNKVSYCLSDLFHGIPGIILKQLEEGNIDYSKVMDAIREKAKENGSEKWLQHNISELRNNFQ</sequence>
<evidence type="ECO:0000313" key="2">
    <source>
        <dbReference type="Proteomes" id="UP001403385"/>
    </source>
</evidence>
<dbReference type="Proteomes" id="UP001403385">
    <property type="component" value="Unassembled WGS sequence"/>
</dbReference>
<organism evidence="1 2">
    <name type="scientific">Rapidithrix thailandica</name>
    <dbReference type="NCBI Taxonomy" id="413964"/>
    <lineage>
        <taxon>Bacteria</taxon>
        <taxon>Pseudomonadati</taxon>
        <taxon>Bacteroidota</taxon>
        <taxon>Cytophagia</taxon>
        <taxon>Cytophagales</taxon>
        <taxon>Flammeovirgaceae</taxon>
        <taxon>Rapidithrix</taxon>
    </lineage>
</organism>
<comment type="caution">
    <text evidence="1">The sequence shown here is derived from an EMBL/GenBank/DDBJ whole genome shotgun (WGS) entry which is preliminary data.</text>
</comment>